<feature type="domain" description="FAS1" evidence="1">
    <location>
        <begin position="22"/>
        <end position="149"/>
    </location>
</feature>
<dbReference type="WBParaSite" id="PSU_v2.g12424.t1">
    <property type="protein sequence ID" value="PSU_v2.g12424.t1"/>
    <property type="gene ID" value="PSU_v2.g12424"/>
</dbReference>
<dbReference type="Pfam" id="PF02469">
    <property type="entry name" value="Fasciclin"/>
    <property type="match status" value="1"/>
</dbReference>
<dbReference type="AlphaFoldDB" id="A0A914XZN5"/>
<protein>
    <submittedName>
        <fullName evidence="3">FAS1 domain-containing protein</fullName>
    </submittedName>
</protein>
<accession>A0A914XZN5</accession>
<evidence type="ECO:0000313" key="2">
    <source>
        <dbReference type="Proteomes" id="UP000887577"/>
    </source>
</evidence>
<dbReference type="Gene3D" id="2.30.180.10">
    <property type="entry name" value="FAS1 domain"/>
    <property type="match status" value="1"/>
</dbReference>
<dbReference type="SUPFAM" id="SSF82153">
    <property type="entry name" value="FAS1 domain"/>
    <property type="match status" value="1"/>
</dbReference>
<name>A0A914XZN5_9BILA</name>
<dbReference type="Proteomes" id="UP000887577">
    <property type="component" value="Unplaced"/>
</dbReference>
<evidence type="ECO:0000259" key="1">
    <source>
        <dbReference type="PROSITE" id="PS50213"/>
    </source>
</evidence>
<dbReference type="PANTHER" id="PTHR10900">
    <property type="entry name" value="PERIOSTIN-RELATED"/>
    <property type="match status" value="1"/>
</dbReference>
<dbReference type="GO" id="GO:0016236">
    <property type="term" value="P:macroautophagy"/>
    <property type="evidence" value="ECO:0007669"/>
    <property type="project" value="TreeGrafter"/>
</dbReference>
<dbReference type="PANTHER" id="PTHR10900:SF77">
    <property type="entry name" value="FI19380P1"/>
    <property type="match status" value="1"/>
</dbReference>
<reference evidence="3" key="1">
    <citation type="submission" date="2022-11" db="UniProtKB">
        <authorList>
            <consortium name="WormBaseParasite"/>
        </authorList>
    </citation>
    <scope>IDENTIFICATION</scope>
</reference>
<dbReference type="PROSITE" id="PS50213">
    <property type="entry name" value="FAS1"/>
    <property type="match status" value="2"/>
</dbReference>
<proteinExistence type="predicted"/>
<feature type="domain" description="FAS1" evidence="1">
    <location>
        <begin position="1"/>
        <end position="18"/>
    </location>
</feature>
<dbReference type="InterPro" id="IPR050904">
    <property type="entry name" value="Adhesion/Biosynth-related"/>
</dbReference>
<sequence length="149" mass="18063">MENIAATNGIIHYIDRVLGVPYQSLWEILRNESRLQTSHWMLDNLQLRYTLDPWQVLTPQQNMTFFVPTNEAWEKVAPTLRNRMLDGNHWQALQYVYKRHILQGQALMYTDLRERTYIMMNDEKVIIRRRGRCKFIIIIYELLEIYKKC</sequence>
<dbReference type="InterPro" id="IPR036378">
    <property type="entry name" value="FAS1_dom_sf"/>
</dbReference>
<keyword evidence="2" id="KW-1185">Reference proteome</keyword>
<organism evidence="2 3">
    <name type="scientific">Panagrolaimus superbus</name>
    <dbReference type="NCBI Taxonomy" id="310955"/>
    <lineage>
        <taxon>Eukaryota</taxon>
        <taxon>Metazoa</taxon>
        <taxon>Ecdysozoa</taxon>
        <taxon>Nematoda</taxon>
        <taxon>Chromadorea</taxon>
        <taxon>Rhabditida</taxon>
        <taxon>Tylenchina</taxon>
        <taxon>Panagrolaimomorpha</taxon>
        <taxon>Panagrolaimoidea</taxon>
        <taxon>Panagrolaimidae</taxon>
        <taxon>Panagrolaimus</taxon>
    </lineage>
</organism>
<dbReference type="GO" id="GO:0005615">
    <property type="term" value="C:extracellular space"/>
    <property type="evidence" value="ECO:0007669"/>
    <property type="project" value="TreeGrafter"/>
</dbReference>
<evidence type="ECO:0000313" key="3">
    <source>
        <dbReference type="WBParaSite" id="PSU_v2.g12424.t1"/>
    </source>
</evidence>
<dbReference type="InterPro" id="IPR000782">
    <property type="entry name" value="FAS1_domain"/>
</dbReference>